<dbReference type="EMBL" id="SOGQ01000033">
    <property type="protein sequence ID" value="TFD01336.1"/>
    <property type="molecule type" value="Genomic_DNA"/>
</dbReference>
<keyword evidence="3" id="KW-1185">Reference proteome</keyword>
<dbReference type="SUPFAM" id="SSF52777">
    <property type="entry name" value="CoA-dependent acyltransferases"/>
    <property type="match status" value="1"/>
</dbReference>
<organism evidence="2 3">
    <name type="scientific">Cryobacterium sinapicolor</name>
    <dbReference type="NCBI Taxonomy" id="1259236"/>
    <lineage>
        <taxon>Bacteria</taxon>
        <taxon>Bacillati</taxon>
        <taxon>Actinomycetota</taxon>
        <taxon>Actinomycetes</taxon>
        <taxon>Micrococcales</taxon>
        <taxon>Microbacteriaceae</taxon>
        <taxon>Cryobacterium</taxon>
    </lineage>
</organism>
<dbReference type="Proteomes" id="UP000297853">
    <property type="component" value="Unassembled WGS sequence"/>
</dbReference>
<accession>A0ABY2J8R3</accession>
<dbReference type="Gene3D" id="3.30.559.10">
    <property type="entry name" value="Chloramphenicol acetyltransferase-like domain"/>
    <property type="match status" value="1"/>
</dbReference>
<proteinExistence type="predicted"/>
<name>A0ABY2J8R3_9MICO</name>
<dbReference type="InterPro" id="IPR001078">
    <property type="entry name" value="2-oxoacid_DH_actylTfrase"/>
</dbReference>
<evidence type="ECO:0000259" key="1">
    <source>
        <dbReference type="Pfam" id="PF00198"/>
    </source>
</evidence>
<evidence type="ECO:0000313" key="3">
    <source>
        <dbReference type="Proteomes" id="UP000297853"/>
    </source>
</evidence>
<dbReference type="InterPro" id="IPR023213">
    <property type="entry name" value="CAT-like_dom_sf"/>
</dbReference>
<gene>
    <name evidence="2" type="ORF">E3T28_07200</name>
</gene>
<sequence length="77" mass="8230">MSGGIADLADLARRDRLQRRVLEVGSLAVSNLGMLGVDEFSASLNPPQFGTQELSAGFPISWGSLAVNTRGALWQWA</sequence>
<protein>
    <recommendedName>
        <fullName evidence="1">2-oxoacid dehydrogenase acyltransferase catalytic domain-containing protein</fullName>
    </recommendedName>
</protein>
<evidence type="ECO:0000313" key="2">
    <source>
        <dbReference type="EMBL" id="TFD01336.1"/>
    </source>
</evidence>
<comment type="caution">
    <text evidence="2">The sequence shown here is derived from an EMBL/GenBank/DDBJ whole genome shotgun (WGS) entry which is preliminary data.</text>
</comment>
<reference evidence="2 3" key="1">
    <citation type="submission" date="2019-03" db="EMBL/GenBank/DDBJ databases">
        <title>Genomics of glacier-inhabiting Cryobacterium strains.</title>
        <authorList>
            <person name="Liu Q."/>
            <person name="Xin Y.-H."/>
        </authorList>
    </citation>
    <scope>NUCLEOTIDE SEQUENCE [LARGE SCALE GENOMIC DNA]</scope>
    <source>
        <strain evidence="2 3">TMT1-23-1</strain>
    </source>
</reference>
<dbReference type="Pfam" id="PF00198">
    <property type="entry name" value="2-oxoacid_dh"/>
    <property type="match status" value="1"/>
</dbReference>
<feature type="domain" description="2-oxoacid dehydrogenase acyltransferase catalytic" evidence="1">
    <location>
        <begin position="4"/>
        <end position="49"/>
    </location>
</feature>